<keyword evidence="2 4" id="KW-0808">Transferase</keyword>
<dbReference type="eggNOG" id="COG1215">
    <property type="taxonomic scope" value="Bacteria"/>
</dbReference>
<dbReference type="AlphaFoldDB" id="C7XV34"/>
<dbReference type="GO" id="GO:0016757">
    <property type="term" value="F:glycosyltransferase activity"/>
    <property type="evidence" value="ECO:0007669"/>
    <property type="project" value="UniProtKB-KW"/>
</dbReference>
<proteinExistence type="predicted"/>
<dbReference type="InterPro" id="IPR029044">
    <property type="entry name" value="Nucleotide-diphossugar_trans"/>
</dbReference>
<evidence type="ECO:0000313" key="4">
    <source>
        <dbReference type="EMBL" id="EEU30565.1"/>
    </source>
</evidence>
<sequence>MINILEQGISVIVCAYNAEKTIKKSLNSILNQRLCVPFDIVVVNDGSTDKTIKILNSFKDKNNISIINKENSGVSNSRNVALKYVRKKYVTFVDADDYIDFNHLQSLYDQYKEYELLDLAIGGYVQETTDGKTLVSAQGAKQIMNKEQALQSIFKSYMIEGYLVNKLFRTTIIQNNHIEFLPQLSVAEDLVFCINYLHYSSKISYNPSNTYHYIMHGNSQLHSIEIGKPFSSKNTELVSSLIYIKNHLKDDYPSVNKALNAKLCWSATVVLRAIYAAPNNYTVSTETINEMKKITMKYKKDFMANTILPKRDKIIFIWNKFSPKSLAFIWNKLNK</sequence>
<accession>C7XV34</accession>
<evidence type="ECO:0000256" key="1">
    <source>
        <dbReference type="ARBA" id="ARBA00022676"/>
    </source>
</evidence>
<dbReference type="Proteomes" id="UP000003987">
    <property type="component" value="Unassembled WGS sequence"/>
</dbReference>
<dbReference type="CDD" id="cd00761">
    <property type="entry name" value="Glyco_tranf_GTA_type"/>
    <property type="match status" value="1"/>
</dbReference>
<name>C7XV34_9LACO</name>
<dbReference type="EMBL" id="GG698803">
    <property type="protein sequence ID" value="EEU30565.1"/>
    <property type="molecule type" value="Genomic_DNA"/>
</dbReference>
<dbReference type="PANTHER" id="PTHR22916:SF51">
    <property type="entry name" value="GLYCOSYLTRANSFERASE EPSH-RELATED"/>
    <property type="match status" value="1"/>
</dbReference>
<dbReference type="SUPFAM" id="SSF53448">
    <property type="entry name" value="Nucleotide-diphospho-sugar transferases"/>
    <property type="match status" value="1"/>
</dbReference>
<keyword evidence="1 4" id="KW-0328">Glycosyltransferase</keyword>
<dbReference type="EC" id="2.4.-.-" evidence="4"/>
<dbReference type="OrthoDB" id="396512at2"/>
<dbReference type="RefSeq" id="WP_006916765.1">
    <property type="nucleotide sequence ID" value="NZ_GG698803.1"/>
</dbReference>
<dbReference type="HOGENOM" id="CLU_025996_25_1_9"/>
<evidence type="ECO:0000259" key="3">
    <source>
        <dbReference type="Pfam" id="PF00535"/>
    </source>
</evidence>
<dbReference type="STRING" id="575594.HMPREF0501_00943"/>
<dbReference type="Pfam" id="PF00535">
    <property type="entry name" value="Glycos_transf_2"/>
    <property type="match status" value="1"/>
</dbReference>
<keyword evidence="5" id="KW-1185">Reference proteome</keyword>
<reference evidence="4 5" key="1">
    <citation type="submission" date="2009-06" db="EMBL/GenBank/DDBJ databases">
        <title>The Genome Sequence of Lactobacillus coleohominis strain 101-4-CHN.</title>
        <authorList>
            <consortium name="The Broad Institute Genome Sequencing Platform"/>
            <person name="Ward D."/>
            <person name="Young S.K."/>
            <person name="Zeng Q."/>
            <person name="Koehrsen M."/>
            <person name="Alvarado L."/>
            <person name="Berlin A."/>
            <person name="Borenstein D."/>
            <person name="Chen Z."/>
            <person name="Engels R."/>
            <person name="Freedman E."/>
            <person name="Gellesch M."/>
            <person name="Goldberg J."/>
            <person name="Griggs A."/>
            <person name="Gujja S."/>
            <person name="Heiman D."/>
            <person name="Hepburn T."/>
            <person name="Howarth C."/>
            <person name="Jen D."/>
            <person name="Larson L."/>
            <person name="Lewis B."/>
            <person name="Mehta T."/>
            <person name="Park D."/>
            <person name="Pearson M."/>
            <person name="Roberts A."/>
            <person name="Saif S."/>
            <person name="Shea T."/>
            <person name="Shenoy N."/>
            <person name="Sisk P."/>
            <person name="Stolte C."/>
            <person name="Sykes S."/>
            <person name="Walk T."/>
            <person name="White J."/>
            <person name="Yandava C."/>
            <person name="Liu Y."/>
            <person name="Xu Q."/>
            <person name="Lander E."/>
            <person name="Nusbaum C."/>
            <person name="Galagan J."/>
            <person name="Birren B."/>
        </authorList>
    </citation>
    <scope>NUCLEOTIDE SEQUENCE [LARGE SCALE GENOMIC DNA]</scope>
    <source>
        <strain evidence="4 5">101-4-CHN</strain>
    </source>
</reference>
<dbReference type="PANTHER" id="PTHR22916">
    <property type="entry name" value="GLYCOSYLTRANSFERASE"/>
    <property type="match status" value="1"/>
</dbReference>
<dbReference type="InterPro" id="IPR001173">
    <property type="entry name" value="Glyco_trans_2-like"/>
</dbReference>
<evidence type="ECO:0000313" key="5">
    <source>
        <dbReference type="Proteomes" id="UP000003987"/>
    </source>
</evidence>
<organism evidence="4 5">
    <name type="scientific">Limosilactobacillus coleohominis 101-4-CHN</name>
    <dbReference type="NCBI Taxonomy" id="575594"/>
    <lineage>
        <taxon>Bacteria</taxon>
        <taxon>Bacillati</taxon>
        <taxon>Bacillota</taxon>
        <taxon>Bacilli</taxon>
        <taxon>Lactobacillales</taxon>
        <taxon>Lactobacillaceae</taxon>
        <taxon>Limosilactobacillus</taxon>
    </lineage>
</organism>
<dbReference type="Gene3D" id="3.90.550.10">
    <property type="entry name" value="Spore Coat Polysaccharide Biosynthesis Protein SpsA, Chain A"/>
    <property type="match status" value="1"/>
</dbReference>
<protein>
    <submittedName>
        <fullName evidence="4">Glycosyltransferase, group 2 family protein</fullName>
        <ecNumber evidence="4">2.4.-.-</ecNumber>
    </submittedName>
</protein>
<gene>
    <name evidence="4" type="ORF">HMPREF0501_00943</name>
</gene>
<feature type="domain" description="Glycosyltransferase 2-like" evidence="3">
    <location>
        <begin position="10"/>
        <end position="130"/>
    </location>
</feature>
<evidence type="ECO:0000256" key="2">
    <source>
        <dbReference type="ARBA" id="ARBA00022679"/>
    </source>
</evidence>